<feature type="repeat" description="ANK" evidence="7">
    <location>
        <begin position="653"/>
        <end position="685"/>
    </location>
</feature>
<protein>
    <submittedName>
        <fullName evidence="10">Calmodulin-binding transcription activator 1-like</fullName>
    </submittedName>
</protein>
<dbReference type="GO" id="GO:0005634">
    <property type="term" value="C:nucleus"/>
    <property type="evidence" value="ECO:0007669"/>
    <property type="project" value="UniProtKB-SubCell"/>
</dbReference>
<dbReference type="Pfam" id="PF03859">
    <property type="entry name" value="CG-1"/>
    <property type="match status" value="1"/>
</dbReference>
<keyword evidence="4" id="KW-0010">Activator</keyword>
<comment type="similarity">
    <text evidence="2">Belongs to the CAMTA family.</text>
</comment>
<dbReference type="OrthoDB" id="295348at2759"/>
<dbReference type="InterPro" id="IPR002110">
    <property type="entry name" value="Ankyrin_rpt"/>
</dbReference>
<dbReference type="GO" id="GO:0003712">
    <property type="term" value="F:transcription coregulator activity"/>
    <property type="evidence" value="ECO:0007669"/>
    <property type="project" value="TreeGrafter"/>
</dbReference>
<keyword evidence="5" id="KW-0804">Transcription</keyword>
<proteinExistence type="inferred from homology"/>
<dbReference type="GO" id="GO:0003690">
    <property type="term" value="F:double-stranded DNA binding"/>
    <property type="evidence" value="ECO:0007669"/>
    <property type="project" value="TreeGrafter"/>
</dbReference>
<dbReference type="PANTHER" id="PTHR23335">
    <property type="entry name" value="CALMODULIN-BINDING TRANSCRIPTION ACTIVATOR CAMTA"/>
    <property type="match status" value="1"/>
</dbReference>
<dbReference type="InterPro" id="IPR013783">
    <property type="entry name" value="Ig-like_fold"/>
</dbReference>
<evidence type="ECO:0000256" key="4">
    <source>
        <dbReference type="ARBA" id="ARBA00023159"/>
    </source>
</evidence>
<evidence type="ECO:0000313" key="11">
    <source>
        <dbReference type="Proteomes" id="UP000039865"/>
    </source>
</evidence>
<dbReference type="PROSITE" id="PS50088">
    <property type="entry name" value="ANK_REPEAT"/>
    <property type="match status" value="1"/>
</dbReference>
<comment type="subcellular location">
    <subcellularLocation>
        <location evidence="1">Nucleus</location>
    </subcellularLocation>
</comment>
<dbReference type="GO" id="GO:0006357">
    <property type="term" value="P:regulation of transcription by RNA polymerase II"/>
    <property type="evidence" value="ECO:0007669"/>
    <property type="project" value="TreeGrafter"/>
</dbReference>
<evidence type="ECO:0000259" key="9">
    <source>
        <dbReference type="SMART" id="SM01076"/>
    </source>
</evidence>
<dbReference type="InterPro" id="IPR036770">
    <property type="entry name" value="Ankyrin_rpt-contain_sf"/>
</dbReference>
<evidence type="ECO:0000313" key="10">
    <source>
        <dbReference type="EMBL" id="CDW80247.1"/>
    </source>
</evidence>
<reference evidence="10 11" key="1">
    <citation type="submission" date="2014-06" db="EMBL/GenBank/DDBJ databases">
        <authorList>
            <person name="Swart Estienne"/>
        </authorList>
    </citation>
    <scope>NUCLEOTIDE SEQUENCE [LARGE SCALE GENOMIC DNA]</scope>
    <source>
        <strain evidence="10 11">130c</strain>
    </source>
</reference>
<feature type="compositionally biased region" description="Acidic residues" evidence="8">
    <location>
        <begin position="749"/>
        <end position="767"/>
    </location>
</feature>
<feature type="domain" description="CG-1" evidence="9">
    <location>
        <begin position="26"/>
        <end position="145"/>
    </location>
</feature>
<dbReference type="Proteomes" id="UP000039865">
    <property type="component" value="Unassembled WGS sequence"/>
</dbReference>
<evidence type="ECO:0000256" key="2">
    <source>
        <dbReference type="ARBA" id="ARBA00008267"/>
    </source>
</evidence>
<evidence type="ECO:0000256" key="8">
    <source>
        <dbReference type="SAM" id="MobiDB-lite"/>
    </source>
</evidence>
<dbReference type="Gene3D" id="2.60.40.10">
    <property type="entry name" value="Immunoglobulins"/>
    <property type="match status" value="1"/>
</dbReference>
<dbReference type="SUPFAM" id="SSF48403">
    <property type="entry name" value="Ankyrin repeat"/>
    <property type="match status" value="1"/>
</dbReference>
<dbReference type="Gene3D" id="1.25.40.20">
    <property type="entry name" value="Ankyrin repeat-containing domain"/>
    <property type="match status" value="1"/>
</dbReference>
<dbReference type="AlphaFoldDB" id="A0A078AFE4"/>
<sequence length="938" mass="109243">MDSNSAEDTYFQHNQMRNDWISNIDPQETKTNYNRLIFERVLQTRWLKTSGQFFIFSNESKGIWRKDFHNYVTRKGSLTSVREDQVKLKFNGQEFAICSYCKGPGFQDDSTIQGQIEITPESFKRRAYWLKENPRFILVHYLDEANKYYLNYLKFQNLQNCISNELKDKTSENFNAEELNRILSKGFSQMIQMNPDQNRILKQNQKENQIQDSIQDDFMSITTPSLDSQDLKVQSSEDQEFFSEIMEIIISSTPSQRLNRLELDSNGDINVDALLRKDQNYNENLSLNNNNVNKQTISEPNNDLGSNFKQDLNMSPFTDINSKYSQVIGNDFKILPEENHLKYEQSINAAQSEIINQNSFFSNQDEFNSLQNQIFGLQMKFSQLEANMQHHSSLDQSSLPRQSNVKKEQNSWGLGQYQQQQHPALAFNQQNPFNFNIEIVDYSPEWDYTTGGSKLLVCIKPSSAFENLPPFIEQNLELSFGDILVPIKFIQPGVFKCNAPPHDQGFVHLNLIYQGKVLTVKQNEFQSNQFEYKLQQPKTMKKKRVRNAQPNDSMLEGDSREFKVRIVEKLTYLEQKLNLPFQNKTENQNKDQDSVFKNYESTFGEQFNHLDSEMLETLNKEFFKRVIVRIIQRLKNEMSDTDRISLLNEPDLQGQTLIHYVTALNYYELLPILHDAGANVNLRTMSENLSPLMIAAAKGYEKSVRKLMRLGAVFWNDENKKVSVQPRGQNLEIQFNKKKEKAQAKYDSDDSGSENSENESDQDLSDSDEGHFSLQQHQSLQRNDDGAIELALQNRHHSIVEMLLRDMSLKNALKGDHQYIHTIEYPQNRKREQKQYDQMKINSNVDLRQDTQSNSSPQVVQGYMKRQASGLNLKRKSDAGQRQFNNMNQEPRYNILTKNFNIKSEGKLLPPNNLHFRNLKGNQDTKKCKSMAYQKIAL</sequence>
<keyword evidence="11" id="KW-1185">Reference proteome</keyword>
<name>A0A078AFE4_STYLE</name>
<dbReference type="SUPFAM" id="SSF81296">
    <property type="entry name" value="E set domains"/>
    <property type="match status" value="1"/>
</dbReference>
<evidence type="ECO:0000256" key="1">
    <source>
        <dbReference type="ARBA" id="ARBA00004123"/>
    </source>
</evidence>
<dbReference type="PANTHER" id="PTHR23335:SF1">
    <property type="entry name" value="CALMODULIN-BINDING TRANSCRIPTION ACTIVATOR, ISOFORM F"/>
    <property type="match status" value="1"/>
</dbReference>
<evidence type="ECO:0000256" key="5">
    <source>
        <dbReference type="ARBA" id="ARBA00023163"/>
    </source>
</evidence>
<gene>
    <name evidence="10" type="primary">Contig10431.g11127</name>
    <name evidence="10" type="ORF">STYLEM_9243</name>
</gene>
<dbReference type="InParanoid" id="A0A078AFE4"/>
<evidence type="ECO:0000256" key="3">
    <source>
        <dbReference type="ARBA" id="ARBA00023043"/>
    </source>
</evidence>
<feature type="compositionally biased region" description="Basic and acidic residues" evidence="8">
    <location>
        <begin position="735"/>
        <end position="748"/>
    </location>
</feature>
<keyword evidence="3 7" id="KW-0040">ANK repeat</keyword>
<dbReference type="EMBL" id="CCKQ01008782">
    <property type="protein sequence ID" value="CDW80247.1"/>
    <property type="molecule type" value="Genomic_DNA"/>
</dbReference>
<accession>A0A078AFE4</accession>
<organism evidence="10 11">
    <name type="scientific">Stylonychia lemnae</name>
    <name type="common">Ciliate</name>
    <dbReference type="NCBI Taxonomy" id="5949"/>
    <lineage>
        <taxon>Eukaryota</taxon>
        <taxon>Sar</taxon>
        <taxon>Alveolata</taxon>
        <taxon>Ciliophora</taxon>
        <taxon>Intramacronucleata</taxon>
        <taxon>Spirotrichea</taxon>
        <taxon>Stichotrichia</taxon>
        <taxon>Sporadotrichida</taxon>
        <taxon>Oxytrichidae</taxon>
        <taxon>Stylonychinae</taxon>
        <taxon>Stylonychia</taxon>
    </lineage>
</organism>
<evidence type="ECO:0000256" key="7">
    <source>
        <dbReference type="PROSITE-ProRule" id="PRU00023"/>
    </source>
</evidence>
<dbReference type="InterPro" id="IPR014756">
    <property type="entry name" value="Ig_E-set"/>
</dbReference>
<keyword evidence="6" id="KW-0539">Nucleus</keyword>
<feature type="region of interest" description="Disordered" evidence="8">
    <location>
        <begin position="726"/>
        <end position="781"/>
    </location>
</feature>
<dbReference type="SMART" id="SM00248">
    <property type="entry name" value="ANK"/>
    <property type="match status" value="3"/>
</dbReference>
<evidence type="ECO:0000256" key="6">
    <source>
        <dbReference type="ARBA" id="ARBA00023242"/>
    </source>
</evidence>
<dbReference type="InterPro" id="IPR005559">
    <property type="entry name" value="CG-1_dom"/>
</dbReference>
<dbReference type="SMART" id="SM01076">
    <property type="entry name" value="CG-1"/>
    <property type="match status" value="1"/>
</dbReference>